<comment type="similarity">
    <text evidence="3">Belongs to the IspD/TarI cytidylyltransferase family. IspD subfamily.</text>
</comment>
<dbReference type="InterPro" id="IPR029044">
    <property type="entry name" value="Nucleotide-diphossugar_trans"/>
</dbReference>
<keyword evidence="1 3" id="KW-0808">Transferase</keyword>
<dbReference type="CDD" id="cd02516">
    <property type="entry name" value="CDP-ME_synthetase"/>
    <property type="match status" value="1"/>
</dbReference>
<evidence type="ECO:0000256" key="2">
    <source>
        <dbReference type="ARBA" id="ARBA00022695"/>
    </source>
</evidence>
<dbReference type="eggNOG" id="COG1211">
    <property type="taxonomic scope" value="Bacteria"/>
</dbReference>
<dbReference type="GO" id="GO:0019288">
    <property type="term" value="P:isopentenyl diphosphate biosynthetic process, methylerythritol 4-phosphate pathway"/>
    <property type="evidence" value="ECO:0007669"/>
    <property type="project" value="UniProtKB-UniRule"/>
</dbReference>
<feature type="site" description="Positions MEP for the nucleophilic attack" evidence="3">
    <location>
        <position position="153"/>
    </location>
</feature>
<dbReference type="NCBIfam" id="NF001186">
    <property type="entry name" value="PRK00155.2-3"/>
    <property type="match status" value="1"/>
</dbReference>
<dbReference type="STRING" id="1048983.EL17_06550"/>
<proteinExistence type="inferred from homology"/>
<evidence type="ECO:0000313" key="5">
    <source>
        <dbReference type="Proteomes" id="UP000027821"/>
    </source>
</evidence>
<feature type="site" description="Transition state stabilizer" evidence="3">
    <location>
        <position position="15"/>
    </location>
</feature>
<comment type="catalytic activity">
    <reaction evidence="3">
        <text>2-C-methyl-D-erythritol 4-phosphate + CTP + H(+) = 4-CDP-2-C-methyl-D-erythritol + diphosphate</text>
        <dbReference type="Rhea" id="RHEA:13429"/>
        <dbReference type="ChEBI" id="CHEBI:15378"/>
        <dbReference type="ChEBI" id="CHEBI:33019"/>
        <dbReference type="ChEBI" id="CHEBI:37563"/>
        <dbReference type="ChEBI" id="CHEBI:57823"/>
        <dbReference type="ChEBI" id="CHEBI:58262"/>
        <dbReference type="EC" id="2.7.7.60"/>
    </reaction>
</comment>
<feature type="site" description="Positions MEP for the nucleophilic attack" evidence="3">
    <location>
        <position position="207"/>
    </location>
</feature>
<comment type="caution">
    <text evidence="4">The sequence shown here is derived from an EMBL/GenBank/DDBJ whole genome shotgun (WGS) entry which is preliminary data.</text>
</comment>
<sequence>MNNCAIIVAGGSGTRMGAPLPKQYLEIGGKPILMHTLSKFLKFSPKIDLILVLPSPDMDLWKSLCLQHEFTVKHTVISGGKTRFQSVKNGLAALGEDHDLVAIHDGVRPFVSVEVIKNSFIEAQKSGSAIAVAPLKDSLRKLRVHGGSHFQDRQQFRLVQTPQTFQVKKIKRAFQIDELPIFTDDATVYEHQGWEVSLISGNPENIKITTPEDLDYAEYLLSKQ</sequence>
<dbReference type="OrthoDB" id="9806837at2"/>
<dbReference type="Pfam" id="PF01128">
    <property type="entry name" value="IspD"/>
    <property type="match status" value="1"/>
</dbReference>
<dbReference type="SUPFAM" id="SSF53448">
    <property type="entry name" value="Nucleotide-diphospho-sugar transferases"/>
    <property type="match status" value="1"/>
</dbReference>
<protein>
    <recommendedName>
        <fullName evidence="3">2-C-methyl-D-erythritol 4-phosphate cytidylyltransferase</fullName>
        <ecNumber evidence="3">2.7.7.60</ecNumber>
    </recommendedName>
    <alternativeName>
        <fullName evidence="3">4-diphosphocytidyl-2C-methyl-D-erythritol synthase</fullName>
    </alternativeName>
    <alternativeName>
        <fullName evidence="3">MEP cytidylyltransferase</fullName>
        <shortName evidence="3">MCT</shortName>
    </alternativeName>
</protein>
<dbReference type="InterPro" id="IPR001228">
    <property type="entry name" value="IspD"/>
</dbReference>
<dbReference type="FunFam" id="3.90.550.10:FF:000003">
    <property type="entry name" value="2-C-methyl-D-erythritol 4-phosphate cytidylyltransferase"/>
    <property type="match status" value="1"/>
</dbReference>
<dbReference type="Gene3D" id="3.90.550.10">
    <property type="entry name" value="Spore Coat Polysaccharide Biosynthesis Protein SpsA, Chain A"/>
    <property type="match status" value="1"/>
</dbReference>
<dbReference type="EC" id="2.7.7.60" evidence="3"/>
<dbReference type="UniPathway" id="UPA00056">
    <property type="reaction ID" value="UER00093"/>
</dbReference>
<dbReference type="PANTHER" id="PTHR32125">
    <property type="entry name" value="2-C-METHYL-D-ERYTHRITOL 4-PHOSPHATE CYTIDYLYLTRANSFERASE, CHLOROPLASTIC"/>
    <property type="match status" value="1"/>
</dbReference>
<dbReference type="InterPro" id="IPR034683">
    <property type="entry name" value="IspD/TarI"/>
</dbReference>
<evidence type="ECO:0000313" key="4">
    <source>
        <dbReference type="EMBL" id="KEO74391.1"/>
    </source>
</evidence>
<accession>A0A074KWM8</accession>
<dbReference type="NCBIfam" id="TIGR00453">
    <property type="entry name" value="ispD"/>
    <property type="match status" value="1"/>
</dbReference>
<dbReference type="AlphaFoldDB" id="A0A074KWM8"/>
<keyword evidence="5" id="KW-1185">Reference proteome</keyword>
<keyword evidence="3" id="KW-0414">Isoprene biosynthesis</keyword>
<dbReference type="HAMAP" id="MF_00108">
    <property type="entry name" value="IspD"/>
    <property type="match status" value="1"/>
</dbReference>
<comment type="function">
    <text evidence="3">Catalyzes the formation of 4-diphosphocytidyl-2-C-methyl-D-erythritol from CTP and 2-C-methyl-D-erythritol 4-phosphate (MEP).</text>
</comment>
<organism evidence="4 5">
    <name type="scientific">Anditalea andensis</name>
    <dbReference type="NCBI Taxonomy" id="1048983"/>
    <lineage>
        <taxon>Bacteria</taxon>
        <taxon>Pseudomonadati</taxon>
        <taxon>Bacteroidota</taxon>
        <taxon>Cytophagia</taxon>
        <taxon>Cytophagales</taxon>
        <taxon>Cytophagaceae</taxon>
        <taxon>Anditalea</taxon>
    </lineage>
</organism>
<reference evidence="4 5" key="1">
    <citation type="submission" date="2014-04" db="EMBL/GenBank/DDBJ databases">
        <title>Characterization and application of a salt tolerant electro-active bacterium.</title>
        <authorList>
            <person name="Yang L."/>
            <person name="Wei S."/>
            <person name="Tay Q.X.M."/>
        </authorList>
    </citation>
    <scope>NUCLEOTIDE SEQUENCE [LARGE SCALE GENOMIC DNA]</scope>
    <source>
        <strain evidence="4 5">LY1</strain>
    </source>
</reference>
<dbReference type="PANTHER" id="PTHR32125:SF4">
    <property type="entry name" value="2-C-METHYL-D-ERYTHRITOL 4-PHOSPHATE CYTIDYLYLTRANSFERASE, CHLOROPLASTIC"/>
    <property type="match status" value="1"/>
</dbReference>
<dbReference type="RefSeq" id="WP_035072335.1">
    <property type="nucleotide sequence ID" value="NZ_JMIH01000015.1"/>
</dbReference>
<feature type="site" description="Transition state stabilizer" evidence="3">
    <location>
        <position position="22"/>
    </location>
</feature>
<evidence type="ECO:0000256" key="3">
    <source>
        <dbReference type="HAMAP-Rule" id="MF_00108"/>
    </source>
</evidence>
<comment type="pathway">
    <text evidence="3">Isoprenoid biosynthesis; isopentenyl diphosphate biosynthesis via DXP pathway; isopentenyl diphosphate from 1-deoxy-D-xylulose 5-phosphate: step 2/6.</text>
</comment>
<dbReference type="InterPro" id="IPR050088">
    <property type="entry name" value="IspD/TarI_cytidylyltransf_bact"/>
</dbReference>
<dbReference type="GO" id="GO:0050518">
    <property type="term" value="F:2-C-methyl-D-erythritol 4-phosphate cytidylyltransferase activity"/>
    <property type="evidence" value="ECO:0007669"/>
    <property type="project" value="UniProtKB-UniRule"/>
</dbReference>
<keyword evidence="2 3" id="KW-0548">Nucleotidyltransferase</keyword>
<dbReference type="EMBL" id="JMIH01000015">
    <property type="protein sequence ID" value="KEO74391.1"/>
    <property type="molecule type" value="Genomic_DNA"/>
</dbReference>
<name>A0A074KWM8_9BACT</name>
<evidence type="ECO:0000256" key="1">
    <source>
        <dbReference type="ARBA" id="ARBA00022679"/>
    </source>
</evidence>
<gene>
    <name evidence="3" type="primary">ispD</name>
    <name evidence="4" type="ORF">EL17_06550</name>
</gene>
<dbReference type="Proteomes" id="UP000027821">
    <property type="component" value="Unassembled WGS sequence"/>
</dbReference>